<dbReference type="Proteomes" id="UP000054383">
    <property type="component" value="Unassembled WGS sequence"/>
</dbReference>
<dbReference type="InterPro" id="IPR007219">
    <property type="entry name" value="XnlR_reg_dom"/>
</dbReference>
<dbReference type="InterPro" id="IPR036864">
    <property type="entry name" value="Zn2-C6_fun-type_DNA-bd_sf"/>
</dbReference>
<evidence type="ECO:0000256" key="4">
    <source>
        <dbReference type="ARBA" id="ARBA00023015"/>
    </source>
</evidence>
<evidence type="ECO:0000256" key="7">
    <source>
        <dbReference type="ARBA" id="ARBA00023163"/>
    </source>
</evidence>
<evidence type="ECO:0000256" key="5">
    <source>
        <dbReference type="ARBA" id="ARBA00023125"/>
    </source>
</evidence>
<dbReference type="GO" id="GO:0000978">
    <property type="term" value="F:RNA polymerase II cis-regulatory region sequence-specific DNA binding"/>
    <property type="evidence" value="ECO:0007669"/>
    <property type="project" value="TreeGrafter"/>
</dbReference>
<dbReference type="InterPro" id="IPR051127">
    <property type="entry name" value="Fungal_SecMet_Regulators"/>
</dbReference>
<evidence type="ECO:0000256" key="9">
    <source>
        <dbReference type="ARBA" id="ARBA00023277"/>
    </source>
</evidence>
<evidence type="ECO:0000256" key="6">
    <source>
        <dbReference type="ARBA" id="ARBA00023159"/>
    </source>
</evidence>
<dbReference type="GO" id="GO:0000435">
    <property type="term" value="P:positive regulation of transcription from RNA polymerase II promoter by galactose"/>
    <property type="evidence" value="ECO:0007669"/>
    <property type="project" value="TreeGrafter"/>
</dbReference>
<feature type="domain" description="Zn(2)-C6 fungal-type" evidence="12">
    <location>
        <begin position="11"/>
        <end position="41"/>
    </location>
</feature>
<dbReference type="CDD" id="cd14654">
    <property type="entry name" value="ZIP_Gal4"/>
    <property type="match status" value="1"/>
</dbReference>
<dbReference type="CDD" id="cd12148">
    <property type="entry name" value="fungal_TF_MHR"/>
    <property type="match status" value="1"/>
</dbReference>
<evidence type="ECO:0000256" key="11">
    <source>
        <dbReference type="SAM" id="Phobius"/>
    </source>
</evidence>
<keyword evidence="4" id="KW-0805">Transcription regulation</keyword>
<keyword evidence="6" id="KW-0010">Activator</keyword>
<dbReference type="SUPFAM" id="SSF57701">
    <property type="entry name" value="Zn2/Cys6 DNA-binding domain"/>
    <property type="match status" value="1"/>
</dbReference>
<reference evidence="13 14" key="1">
    <citation type="submission" date="2015-04" db="EMBL/GenBank/DDBJ databases">
        <authorList>
            <person name="Syromyatnikov M.Y."/>
            <person name="Popov V.N."/>
        </authorList>
    </citation>
    <scope>NUCLEOTIDE SEQUENCE [LARGE SCALE GENOMIC DNA]</scope>
    <source>
        <strain evidence="13">WF-38-12</strain>
    </source>
</reference>
<keyword evidence="11" id="KW-0812">Transmembrane</keyword>
<dbReference type="GO" id="GO:0005634">
    <property type="term" value="C:nucleus"/>
    <property type="evidence" value="ECO:0007669"/>
    <property type="project" value="UniProtKB-SubCell"/>
</dbReference>
<feature type="compositionally biased region" description="Basic and acidic residues" evidence="10">
    <location>
        <begin position="105"/>
        <end position="115"/>
    </location>
</feature>
<dbReference type="SMART" id="SM00066">
    <property type="entry name" value="GAL4"/>
    <property type="match status" value="1"/>
</dbReference>
<dbReference type="Pfam" id="PF00172">
    <property type="entry name" value="Zn_clus"/>
    <property type="match status" value="1"/>
</dbReference>
<keyword evidence="7" id="KW-0804">Transcription</keyword>
<accession>A0A0U1LKN0</accession>
<dbReference type="InterPro" id="IPR001138">
    <property type="entry name" value="Zn2Cys6_DnaBD"/>
</dbReference>
<organism evidence="13 14">
    <name type="scientific">Talaromyces islandicus</name>
    <name type="common">Penicillium islandicum</name>
    <dbReference type="NCBI Taxonomy" id="28573"/>
    <lineage>
        <taxon>Eukaryota</taxon>
        <taxon>Fungi</taxon>
        <taxon>Dikarya</taxon>
        <taxon>Ascomycota</taxon>
        <taxon>Pezizomycotina</taxon>
        <taxon>Eurotiomycetes</taxon>
        <taxon>Eurotiomycetidae</taxon>
        <taxon>Eurotiales</taxon>
        <taxon>Trichocomaceae</taxon>
        <taxon>Talaromyces</taxon>
        <taxon>Talaromyces sect. Islandici</taxon>
    </lineage>
</organism>
<dbReference type="PANTHER" id="PTHR47424">
    <property type="entry name" value="REGULATORY PROTEIN GAL4"/>
    <property type="match status" value="1"/>
</dbReference>
<evidence type="ECO:0000256" key="8">
    <source>
        <dbReference type="ARBA" id="ARBA00023242"/>
    </source>
</evidence>
<dbReference type="CDD" id="cd00067">
    <property type="entry name" value="GAL4"/>
    <property type="match status" value="1"/>
</dbReference>
<dbReference type="OMA" id="PEGTGYF"/>
<dbReference type="AlphaFoldDB" id="A0A0U1LKN0"/>
<keyword evidence="5" id="KW-0238">DNA-binding</keyword>
<keyword evidence="9" id="KW-0119">Carbohydrate metabolism</keyword>
<dbReference type="Gene3D" id="1.20.5.170">
    <property type="match status" value="1"/>
</dbReference>
<feature type="compositionally biased region" description="Polar residues" evidence="10">
    <location>
        <begin position="94"/>
        <end position="104"/>
    </location>
</feature>
<evidence type="ECO:0000256" key="10">
    <source>
        <dbReference type="SAM" id="MobiDB-lite"/>
    </source>
</evidence>
<evidence type="ECO:0000256" key="3">
    <source>
        <dbReference type="ARBA" id="ARBA00022833"/>
    </source>
</evidence>
<gene>
    <name evidence="13" type="ORF">PISL3812_00237</name>
</gene>
<keyword evidence="11" id="KW-0472">Membrane</keyword>
<keyword evidence="3" id="KW-0862">Zinc</keyword>
<dbReference type="PROSITE" id="PS00463">
    <property type="entry name" value="ZN2_CY6_FUNGAL_1"/>
    <property type="match status" value="1"/>
</dbReference>
<dbReference type="GO" id="GO:0006351">
    <property type="term" value="P:DNA-templated transcription"/>
    <property type="evidence" value="ECO:0007669"/>
    <property type="project" value="InterPro"/>
</dbReference>
<dbReference type="OrthoDB" id="2283488at2759"/>
<dbReference type="FunFam" id="4.10.240.10:FF:000009">
    <property type="entry name" value="C6 transcription factor (Gal4)"/>
    <property type="match status" value="1"/>
</dbReference>
<evidence type="ECO:0000313" key="13">
    <source>
        <dbReference type="EMBL" id="CRG82890.1"/>
    </source>
</evidence>
<sequence length="676" mass="75939">MSSARDVQNFACDECRARKSKCSKQKPTCDQCFKLGKECIYSPKVVRSPLTRQHLTYVEDRLTAYENALSKLFPGGDLDSVVSSLLQDQDPRSRTSMSPATSSKESPHPRTESRHSQPAAEAVPQQADGFEWAEREISLGDLADGMAALSIRPEGAGYFGASSSVVPLRTLTDHGFDLNIPSRGENGLRRAAPLKSQLISSAPSGLIEQAFIDAYFINYHSSYPFVHESTFRAQYHEQIPRPHGQAWQILLNTILALGAWSIGDDNSDLDVSFYQEARGYLQQASVFEMGNLTLVQGLVLLSNYAQKRDKPNTGWNYLGLAVRMSMSLGIHKEFPGWKISLLQREIRRRLWWGVFMFDSGAAKTFGRPILLPEEAIMDARQVLNIHDESLTPATTTLPPESPGPTQYTGLIAQAKFHLKTNHVYHRLISSPSITAEETKELHKPMEEWYNELPIYLKSSSPNEPDWLALVRNRLMWRDWNMRMLIYRPIVLRWASEHWSSAEAVGDQEDPAERDCRIRCLQYARTSIISISEFMERHMCTRLGAWYMLYFLFQAALIPIVFLMTDPTSPDASSWYQDVETTKALLTHPSLSNNRLAARCLDVITRLCSPIPPAESQSQMQPQYMMQPPGQLFNDAGAFGLFQNEFGGGGPVGIGPPGGAGFNLAEWVDFPGQENMT</sequence>
<dbReference type="GO" id="GO:0000981">
    <property type="term" value="F:DNA-binding transcription factor activity, RNA polymerase II-specific"/>
    <property type="evidence" value="ECO:0007669"/>
    <property type="project" value="InterPro"/>
</dbReference>
<dbReference type="PANTHER" id="PTHR47424:SF2">
    <property type="entry name" value="TRANSCRIPTION FACTOR DOMAIN-CONTAINING PROTEIN-RELATED"/>
    <property type="match status" value="1"/>
</dbReference>
<evidence type="ECO:0000256" key="2">
    <source>
        <dbReference type="ARBA" id="ARBA00022723"/>
    </source>
</evidence>
<feature type="region of interest" description="Disordered" evidence="10">
    <location>
        <begin position="87"/>
        <end position="127"/>
    </location>
</feature>
<keyword evidence="14" id="KW-1185">Reference proteome</keyword>
<name>A0A0U1LKN0_TALIS</name>
<dbReference type="SMART" id="SM00906">
    <property type="entry name" value="Fungal_trans"/>
    <property type="match status" value="1"/>
</dbReference>
<keyword evidence="11" id="KW-1133">Transmembrane helix</keyword>
<protein>
    <submittedName>
        <fullName evidence="13">Putative transcriptional regulatory protein C139,03</fullName>
    </submittedName>
</protein>
<dbReference type="Pfam" id="PF03902">
    <property type="entry name" value="Gal4_dimer"/>
    <property type="match status" value="1"/>
</dbReference>
<comment type="subcellular location">
    <subcellularLocation>
        <location evidence="1">Nucleus</location>
    </subcellularLocation>
</comment>
<keyword evidence="8" id="KW-0539">Nucleus</keyword>
<dbReference type="InterPro" id="IPR005600">
    <property type="entry name" value="Gal4_dimer_dom"/>
</dbReference>
<proteinExistence type="predicted"/>
<evidence type="ECO:0000256" key="1">
    <source>
        <dbReference type="ARBA" id="ARBA00004123"/>
    </source>
</evidence>
<feature type="transmembrane region" description="Helical" evidence="11">
    <location>
        <begin position="543"/>
        <end position="563"/>
    </location>
</feature>
<evidence type="ECO:0000313" key="14">
    <source>
        <dbReference type="Proteomes" id="UP000054383"/>
    </source>
</evidence>
<dbReference type="Gene3D" id="4.10.240.10">
    <property type="entry name" value="Zn(2)-C6 fungal-type DNA-binding domain"/>
    <property type="match status" value="1"/>
</dbReference>
<dbReference type="EMBL" id="CVMT01000001">
    <property type="protein sequence ID" value="CRG82890.1"/>
    <property type="molecule type" value="Genomic_DNA"/>
</dbReference>
<dbReference type="Pfam" id="PF04082">
    <property type="entry name" value="Fungal_trans"/>
    <property type="match status" value="1"/>
</dbReference>
<dbReference type="PROSITE" id="PS50048">
    <property type="entry name" value="ZN2_CY6_FUNGAL_2"/>
    <property type="match status" value="1"/>
</dbReference>
<dbReference type="GO" id="GO:0008270">
    <property type="term" value="F:zinc ion binding"/>
    <property type="evidence" value="ECO:0007669"/>
    <property type="project" value="InterPro"/>
</dbReference>
<keyword evidence="2" id="KW-0479">Metal-binding</keyword>
<evidence type="ECO:0000259" key="12">
    <source>
        <dbReference type="PROSITE" id="PS50048"/>
    </source>
</evidence>